<name>A0A098GIF5_LEGMI</name>
<reference evidence="2" key="1">
    <citation type="submission" date="2014-09" db="EMBL/GenBank/DDBJ databases">
        <authorList>
            <person name="Gomez-Valero L."/>
        </authorList>
    </citation>
    <scope>NUCLEOTIDE SEQUENCE [LARGE SCALE GENOMIC DNA]</scope>
    <source>
        <strain evidence="2">ATCC33218</strain>
    </source>
</reference>
<dbReference type="KEGG" id="tmc:LMI_1963"/>
<accession>A0A098GIF5</accession>
<dbReference type="AlphaFoldDB" id="A0A098GIF5"/>
<dbReference type="Proteomes" id="UP000032414">
    <property type="component" value="Chromosome I"/>
</dbReference>
<gene>
    <name evidence="1" type="ORF">LMI_1963</name>
</gene>
<organism evidence="1 2">
    <name type="scientific">Legionella micdadei</name>
    <name type="common">Tatlockia micdadei</name>
    <dbReference type="NCBI Taxonomy" id="451"/>
    <lineage>
        <taxon>Bacteria</taxon>
        <taxon>Pseudomonadati</taxon>
        <taxon>Pseudomonadota</taxon>
        <taxon>Gammaproteobacteria</taxon>
        <taxon>Legionellales</taxon>
        <taxon>Legionellaceae</taxon>
        <taxon>Legionella</taxon>
    </lineage>
</organism>
<dbReference type="HOGENOM" id="CLU_3259015_0_0_6"/>
<protein>
    <submittedName>
        <fullName evidence="1">Uncharacterized protein</fullName>
    </submittedName>
</protein>
<dbReference type="EMBL" id="LN614830">
    <property type="protein sequence ID" value="CEG61251.1"/>
    <property type="molecule type" value="Genomic_DNA"/>
</dbReference>
<sequence length="42" mass="5236">MTYFYNAHMMFRMTMIFTRCEKQNMSTRLDSFTILHLNKLLR</sequence>
<proteinExistence type="predicted"/>
<evidence type="ECO:0000313" key="2">
    <source>
        <dbReference type="Proteomes" id="UP000032414"/>
    </source>
</evidence>
<evidence type="ECO:0000313" key="1">
    <source>
        <dbReference type="EMBL" id="CEG61251.1"/>
    </source>
</evidence>